<dbReference type="AlphaFoldDB" id="A0AAN9VNW0"/>
<evidence type="ECO:0000313" key="3">
    <source>
        <dbReference type="EMBL" id="KAK7868594.1"/>
    </source>
</evidence>
<evidence type="ECO:0000259" key="2">
    <source>
        <dbReference type="PROSITE" id="PS51465"/>
    </source>
</evidence>
<sequence>MRPSLQLLGLVLAALLALLVAGTAAQGAGRCNDNCPPRKPGEPLICATDGTYRVQFNNYCAMKLHNCLYGNKFRYQRRGPCKWPNK</sequence>
<proteinExistence type="predicted"/>
<feature type="signal peptide" evidence="1">
    <location>
        <begin position="1"/>
        <end position="25"/>
    </location>
</feature>
<dbReference type="InterPro" id="IPR002350">
    <property type="entry name" value="Kazal_dom"/>
</dbReference>
<reference evidence="3 4" key="1">
    <citation type="submission" date="2024-03" db="EMBL/GenBank/DDBJ databases">
        <title>The genome assembly and annotation of the cricket Gryllus longicercus Weissman &amp; Gray.</title>
        <authorList>
            <person name="Szrajer S."/>
            <person name="Gray D."/>
            <person name="Ylla G."/>
        </authorList>
    </citation>
    <scope>NUCLEOTIDE SEQUENCE [LARGE SCALE GENOMIC DNA]</scope>
    <source>
        <strain evidence="3">DAG 2021-001</strain>
        <tissue evidence="3">Whole body minus gut</tissue>
    </source>
</reference>
<dbReference type="Proteomes" id="UP001378592">
    <property type="component" value="Unassembled WGS sequence"/>
</dbReference>
<evidence type="ECO:0000256" key="1">
    <source>
        <dbReference type="SAM" id="SignalP"/>
    </source>
</evidence>
<feature type="domain" description="Kazal-like" evidence="2">
    <location>
        <begin position="25"/>
        <end position="83"/>
    </location>
</feature>
<accession>A0AAN9VNW0</accession>
<keyword evidence="4" id="KW-1185">Reference proteome</keyword>
<keyword evidence="1" id="KW-0732">Signal</keyword>
<name>A0AAN9VNW0_9ORTH</name>
<comment type="caution">
    <text evidence="3">The sequence shown here is derived from an EMBL/GenBank/DDBJ whole genome shotgun (WGS) entry which is preliminary data.</text>
</comment>
<dbReference type="InterPro" id="IPR036058">
    <property type="entry name" value="Kazal_dom_sf"/>
</dbReference>
<dbReference type="Gene3D" id="3.30.60.30">
    <property type="match status" value="1"/>
</dbReference>
<protein>
    <recommendedName>
        <fullName evidence="2">Kazal-like domain-containing protein</fullName>
    </recommendedName>
</protein>
<gene>
    <name evidence="3" type="ORF">R5R35_008407</name>
</gene>
<organism evidence="3 4">
    <name type="scientific">Gryllus longicercus</name>
    <dbReference type="NCBI Taxonomy" id="2509291"/>
    <lineage>
        <taxon>Eukaryota</taxon>
        <taxon>Metazoa</taxon>
        <taxon>Ecdysozoa</taxon>
        <taxon>Arthropoda</taxon>
        <taxon>Hexapoda</taxon>
        <taxon>Insecta</taxon>
        <taxon>Pterygota</taxon>
        <taxon>Neoptera</taxon>
        <taxon>Polyneoptera</taxon>
        <taxon>Orthoptera</taxon>
        <taxon>Ensifera</taxon>
        <taxon>Gryllidea</taxon>
        <taxon>Grylloidea</taxon>
        <taxon>Gryllidae</taxon>
        <taxon>Gryllinae</taxon>
        <taxon>Gryllus</taxon>
    </lineage>
</organism>
<dbReference type="Pfam" id="PF07648">
    <property type="entry name" value="Kazal_2"/>
    <property type="match status" value="1"/>
</dbReference>
<dbReference type="SUPFAM" id="SSF100895">
    <property type="entry name" value="Kazal-type serine protease inhibitors"/>
    <property type="match status" value="1"/>
</dbReference>
<evidence type="ECO:0000313" key="4">
    <source>
        <dbReference type="Proteomes" id="UP001378592"/>
    </source>
</evidence>
<dbReference type="PROSITE" id="PS51465">
    <property type="entry name" value="KAZAL_2"/>
    <property type="match status" value="1"/>
</dbReference>
<feature type="chain" id="PRO_5042859536" description="Kazal-like domain-containing protein" evidence="1">
    <location>
        <begin position="26"/>
        <end position="86"/>
    </location>
</feature>
<dbReference type="EMBL" id="JAZDUA010000090">
    <property type="protein sequence ID" value="KAK7868594.1"/>
    <property type="molecule type" value="Genomic_DNA"/>
</dbReference>